<organism evidence="3 4">
    <name type="scientific">Spirosoma endophyticum</name>
    <dbReference type="NCBI Taxonomy" id="662367"/>
    <lineage>
        <taxon>Bacteria</taxon>
        <taxon>Pseudomonadati</taxon>
        <taxon>Bacteroidota</taxon>
        <taxon>Cytophagia</taxon>
        <taxon>Cytophagales</taxon>
        <taxon>Cytophagaceae</taxon>
        <taxon>Spirosoma</taxon>
    </lineage>
</organism>
<protein>
    <submittedName>
        <fullName evidence="3">Uncharacterized protein</fullName>
    </submittedName>
</protein>
<feature type="compositionally biased region" description="Basic residues" evidence="1">
    <location>
        <begin position="68"/>
        <end position="77"/>
    </location>
</feature>
<feature type="compositionally biased region" description="Polar residues" evidence="1">
    <location>
        <begin position="43"/>
        <end position="67"/>
    </location>
</feature>
<keyword evidence="4" id="KW-1185">Reference proteome</keyword>
<evidence type="ECO:0000313" key="3">
    <source>
        <dbReference type="EMBL" id="SFF22491.1"/>
    </source>
</evidence>
<keyword evidence="2" id="KW-0732">Signal</keyword>
<dbReference type="Proteomes" id="UP000198598">
    <property type="component" value="Unassembled WGS sequence"/>
</dbReference>
<proteinExistence type="predicted"/>
<feature type="compositionally biased region" description="Low complexity" evidence="1">
    <location>
        <begin position="20"/>
        <end position="42"/>
    </location>
</feature>
<feature type="signal peptide" evidence="2">
    <location>
        <begin position="1"/>
        <end position="21"/>
    </location>
</feature>
<feature type="chain" id="PRO_5011435563" evidence="2">
    <location>
        <begin position="22"/>
        <end position="89"/>
    </location>
</feature>
<dbReference type="RefSeq" id="WP_093834640.1">
    <property type="nucleotide sequence ID" value="NZ_FOLQ01000036.1"/>
</dbReference>
<accession>A0A1I2H183</accession>
<name>A0A1I2H183_9BACT</name>
<gene>
    <name evidence="3" type="ORF">SAMN05216167_13638</name>
</gene>
<dbReference type="AlphaFoldDB" id="A0A1I2H183"/>
<feature type="region of interest" description="Disordered" evidence="1">
    <location>
        <begin position="20"/>
        <end position="89"/>
    </location>
</feature>
<dbReference type="EMBL" id="FOLQ01000036">
    <property type="protein sequence ID" value="SFF22491.1"/>
    <property type="molecule type" value="Genomic_DNA"/>
</dbReference>
<evidence type="ECO:0000313" key="4">
    <source>
        <dbReference type="Proteomes" id="UP000198598"/>
    </source>
</evidence>
<reference evidence="3 4" key="1">
    <citation type="submission" date="2016-10" db="EMBL/GenBank/DDBJ databases">
        <authorList>
            <person name="de Groot N.N."/>
        </authorList>
    </citation>
    <scope>NUCLEOTIDE SEQUENCE [LARGE SCALE GENOMIC DNA]</scope>
    <source>
        <strain evidence="3 4">DSM 26130</strain>
    </source>
</reference>
<feature type="compositionally biased region" description="Low complexity" evidence="1">
    <location>
        <begin position="78"/>
        <end position="89"/>
    </location>
</feature>
<evidence type="ECO:0000256" key="2">
    <source>
        <dbReference type="SAM" id="SignalP"/>
    </source>
</evidence>
<evidence type="ECO:0000256" key="1">
    <source>
        <dbReference type="SAM" id="MobiDB-lite"/>
    </source>
</evidence>
<sequence length="89" mass="8659">MKNRILVGAFLLAITSLTTQAQSTASGSSNTGTPTSGATPAQNGSTGATVSGTKAGSGTMSQGGSKSSGRKMKRTSKASKSSSLSSTGR</sequence>